<protein>
    <recommendedName>
        <fullName evidence="2">BSD domain-containing protein</fullName>
    </recommendedName>
</protein>
<feature type="compositionally biased region" description="Acidic residues" evidence="1">
    <location>
        <begin position="387"/>
        <end position="401"/>
    </location>
</feature>
<evidence type="ECO:0000259" key="2">
    <source>
        <dbReference type="PROSITE" id="PS50858"/>
    </source>
</evidence>
<feature type="compositionally biased region" description="Basic and acidic residues" evidence="1">
    <location>
        <begin position="261"/>
        <end position="272"/>
    </location>
</feature>
<evidence type="ECO:0000313" key="4">
    <source>
        <dbReference type="Proteomes" id="UP000289340"/>
    </source>
</evidence>
<organism evidence="3 4">
    <name type="scientific">Glycine soja</name>
    <name type="common">Wild soybean</name>
    <dbReference type="NCBI Taxonomy" id="3848"/>
    <lineage>
        <taxon>Eukaryota</taxon>
        <taxon>Viridiplantae</taxon>
        <taxon>Streptophyta</taxon>
        <taxon>Embryophyta</taxon>
        <taxon>Tracheophyta</taxon>
        <taxon>Spermatophyta</taxon>
        <taxon>Magnoliopsida</taxon>
        <taxon>eudicotyledons</taxon>
        <taxon>Gunneridae</taxon>
        <taxon>Pentapetalae</taxon>
        <taxon>rosids</taxon>
        <taxon>fabids</taxon>
        <taxon>Fabales</taxon>
        <taxon>Fabaceae</taxon>
        <taxon>Papilionoideae</taxon>
        <taxon>50 kb inversion clade</taxon>
        <taxon>NPAAA clade</taxon>
        <taxon>indigoferoid/millettioid clade</taxon>
        <taxon>Phaseoleae</taxon>
        <taxon>Glycine</taxon>
        <taxon>Glycine subgen. Soja</taxon>
    </lineage>
</organism>
<feature type="compositionally biased region" description="Polar residues" evidence="1">
    <location>
        <begin position="447"/>
        <end position="458"/>
    </location>
</feature>
<gene>
    <name evidence="3" type="ORF">D0Y65_002048</name>
</gene>
<feature type="compositionally biased region" description="Basic and acidic residues" evidence="1">
    <location>
        <begin position="433"/>
        <end position="444"/>
    </location>
</feature>
<sequence>MSWFARTIANSLRLDDDDDDHNGSDLKSPPKKPDSVSTPSPTARGVKEDFSELTKSFSRQLWGVASFLAPPPDPLSENPVADPNPNPNPNPIPTDEEEEDVIAGIRNDFAEISGKFKNGIFKISGNKTVSEFTKIASSFLQLGSEEEHDLDGVLGVTEDVVAFARSVALHPETWLDFPLPDDEDSDDFDLSDAQQEHALAVEHLAPSLAALRMELCPGYMSDGNFWKIYFVLVHPRLSKTDAAILSTPQIMEARAMLTQALDKRSKEKKESDLSAGGNIPSKEEEQQLFVPSNAQLEPVPLQTSAAEAAPSVVVSDVEMEKHVVPEIIDKSVVKEAPVISSAEQSSSGSTNRFLDETYDDDADDWLKEEDTSEMVGPSGTSVHTGNDEDVSFSDLEEDDGDVHESYKKTRSGSDSSTKDSRDWVQLGRSSPNSDKDINSVEGKHVGSQHSSARNSVTKDSNDWLNVDDIDVI</sequence>
<comment type="caution">
    <text evidence="3">The sequence shown here is derived from an EMBL/GenBank/DDBJ whole genome shotgun (WGS) entry which is preliminary data.</text>
</comment>
<dbReference type="SMART" id="SM00751">
    <property type="entry name" value="BSD"/>
    <property type="match status" value="1"/>
</dbReference>
<feature type="region of interest" description="Disordered" evidence="1">
    <location>
        <begin position="261"/>
        <end position="284"/>
    </location>
</feature>
<proteinExistence type="predicted"/>
<reference evidence="3 4" key="1">
    <citation type="submission" date="2018-09" db="EMBL/GenBank/DDBJ databases">
        <title>A high-quality reference genome of wild soybean provides a powerful tool to mine soybean genomes.</title>
        <authorList>
            <person name="Xie M."/>
            <person name="Chung C.Y.L."/>
            <person name="Li M.-W."/>
            <person name="Wong F.-L."/>
            <person name="Chan T.-F."/>
            <person name="Lam H.-M."/>
        </authorList>
    </citation>
    <scope>NUCLEOTIDE SEQUENCE [LARGE SCALE GENOMIC DNA]</scope>
    <source>
        <strain evidence="4">cv. W05</strain>
        <tissue evidence="3">Hypocotyl of etiolated seedlings</tissue>
    </source>
</reference>
<dbReference type="EMBL" id="QZWG01000001">
    <property type="protein sequence ID" value="RZC30816.1"/>
    <property type="molecule type" value="Genomic_DNA"/>
</dbReference>
<keyword evidence="4" id="KW-1185">Reference proteome</keyword>
<dbReference type="PANTHER" id="PTHR31923">
    <property type="entry name" value="BSD DOMAIN-CONTAINING PROTEIN"/>
    <property type="match status" value="1"/>
</dbReference>
<feature type="domain" description="BSD" evidence="2">
    <location>
        <begin position="182"/>
        <end position="237"/>
    </location>
</feature>
<feature type="region of interest" description="Disordered" evidence="1">
    <location>
        <begin position="1"/>
        <end position="50"/>
    </location>
</feature>
<evidence type="ECO:0000256" key="1">
    <source>
        <dbReference type="SAM" id="MobiDB-lite"/>
    </source>
</evidence>
<accession>A0A445M5G4</accession>
<dbReference type="Gene3D" id="1.10.3970.10">
    <property type="entry name" value="BSD domain"/>
    <property type="match status" value="1"/>
</dbReference>
<dbReference type="AlphaFoldDB" id="A0A445M5G4"/>
<dbReference type="PROSITE" id="PS50858">
    <property type="entry name" value="BSD"/>
    <property type="match status" value="1"/>
</dbReference>
<dbReference type="SUPFAM" id="SSF140383">
    <property type="entry name" value="BSD domain-like"/>
    <property type="match status" value="1"/>
</dbReference>
<feature type="region of interest" description="Disordered" evidence="1">
    <location>
        <begin position="68"/>
        <end position="96"/>
    </location>
</feature>
<feature type="region of interest" description="Disordered" evidence="1">
    <location>
        <begin position="367"/>
        <end position="472"/>
    </location>
</feature>
<feature type="compositionally biased region" description="Pro residues" evidence="1">
    <location>
        <begin position="82"/>
        <end position="92"/>
    </location>
</feature>
<feature type="compositionally biased region" description="Polar residues" evidence="1">
    <location>
        <begin position="341"/>
        <end position="352"/>
    </location>
</feature>
<dbReference type="Proteomes" id="UP000289340">
    <property type="component" value="Chromosome 1"/>
</dbReference>
<dbReference type="InterPro" id="IPR005607">
    <property type="entry name" value="BSD_dom"/>
</dbReference>
<name>A0A445M5G4_GLYSO</name>
<feature type="region of interest" description="Disordered" evidence="1">
    <location>
        <begin position="337"/>
        <end position="356"/>
    </location>
</feature>
<evidence type="ECO:0000313" key="3">
    <source>
        <dbReference type="EMBL" id="RZC30816.1"/>
    </source>
</evidence>
<dbReference type="Gramene" id="XM_028388957.1">
    <property type="protein sequence ID" value="XP_028244758.1"/>
    <property type="gene ID" value="LOC114422546"/>
</dbReference>
<dbReference type="InterPro" id="IPR035925">
    <property type="entry name" value="BSD_dom_sf"/>
</dbReference>
<dbReference type="PANTHER" id="PTHR31923:SF4">
    <property type="entry name" value="BSD DOMAIN-CONTAINING PROTEIN"/>
    <property type="match status" value="1"/>
</dbReference>
<dbReference type="Pfam" id="PF03909">
    <property type="entry name" value="BSD"/>
    <property type="match status" value="1"/>
</dbReference>